<gene>
    <name evidence="1" type="ORF">K0M31_012141</name>
</gene>
<accession>A0AA40GAX2</accession>
<dbReference type="EMBL" id="JAHYIQ010000003">
    <property type="protein sequence ID" value="KAK1134370.1"/>
    <property type="molecule type" value="Genomic_DNA"/>
</dbReference>
<protein>
    <submittedName>
        <fullName evidence="1">Uncharacterized protein</fullName>
    </submittedName>
</protein>
<dbReference type="AlphaFoldDB" id="A0AA40GAX2"/>
<proteinExistence type="predicted"/>
<evidence type="ECO:0000313" key="1">
    <source>
        <dbReference type="EMBL" id="KAK1134370.1"/>
    </source>
</evidence>
<sequence length="55" mass="6210">VCDNGGLKWILFYDYAMNSNVGSFKFNKGAVTWTVPAFGICEPRSHWVTVDEPKL</sequence>
<comment type="caution">
    <text evidence="1">The sequence shown here is derived from an EMBL/GenBank/DDBJ whole genome shotgun (WGS) entry which is preliminary data.</text>
</comment>
<reference evidence="1" key="1">
    <citation type="submission" date="2021-10" db="EMBL/GenBank/DDBJ databases">
        <title>Melipona bicolor Genome sequencing and assembly.</title>
        <authorList>
            <person name="Araujo N.S."/>
            <person name="Arias M.C."/>
        </authorList>
    </citation>
    <scope>NUCLEOTIDE SEQUENCE</scope>
    <source>
        <strain evidence="1">USP_2M_L1-L4_2017</strain>
        <tissue evidence="1">Whole body</tissue>
    </source>
</reference>
<organism evidence="1 2">
    <name type="scientific">Melipona bicolor</name>
    <dbReference type="NCBI Taxonomy" id="60889"/>
    <lineage>
        <taxon>Eukaryota</taxon>
        <taxon>Metazoa</taxon>
        <taxon>Ecdysozoa</taxon>
        <taxon>Arthropoda</taxon>
        <taxon>Hexapoda</taxon>
        <taxon>Insecta</taxon>
        <taxon>Pterygota</taxon>
        <taxon>Neoptera</taxon>
        <taxon>Endopterygota</taxon>
        <taxon>Hymenoptera</taxon>
        <taxon>Apocrita</taxon>
        <taxon>Aculeata</taxon>
        <taxon>Apoidea</taxon>
        <taxon>Anthophila</taxon>
        <taxon>Apidae</taxon>
        <taxon>Melipona</taxon>
    </lineage>
</organism>
<evidence type="ECO:0000313" key="2">
    <source>
        <dbReference type="Proteomes" id="UP001177670"/>
    </source>
</evidence>
<feature type="non-terminal residue" evidence="1">
    <location>
        <position position="1"/>
    </location>
</feature>
<keyword evidence="2" id="KW-1185">Reference proteome</keyword>
<name>A0AA40GAX2_9HYME</name>
<dbReference type="Proteomes" id="UP001177670">
    <property type="component" value="Unassembled WGS sequence"/>
</dbReference>